<dbReference type="Proteomes" id="UP000007463">
    <property type="component" value="Chromosome"/>
</dbReference>
<dbReference type="RefSeq" id="WP_013687967.1">
    <property type="nucleotide sequence ID" value="NC_015321.1"/>
</dbReference>
<proteinExistence type="predicted"/>
<keyword evidence="1" id="KW-0472">Membrane</keyword>
<feature type="transmembrane region" description="Helical" evidence="1">
    <location>
        <begin position="75"/>
        <end position="93"/>
    </location>
</feature>
<dbReference type="STRING" id="755732.Fluta_3227"/>
<reference evidence="3" key="2">
    <citation type="submission" date="2011-02" db="EMBL/GenBank/DDBJ databases">
        <title>The complete genome of Fluviicola taffensis DSM 16823.</title>
        <authorList>
            <consortium name="US DOE Joint Genome Institute (JGI-PGF)"/>
            <person name="Lucas S."/>
            <person name="Copeland A."/>
            <person name="Lapidus A."/>
            <person name="Bruce D."/>
            <person name="Goodwin L."/>
            <person name="Pitluck S."/>
            <person name="Kyrpides N."/>
            <person name="Mavromatis K."/>
            <person name="Ivanova N."/>
            <person name="Mikhailova N."/>
            <person name="Pagani I."/>
            <person name="Chertkov O."/>
            <person name="Detter J.C."/>
            <person name="Han C."/>
            <person name="Tapia R."/>
            <person name="Land M."/>
            <person name="Hauser L."/>
            <person name="Markowitz V."/>
            <person name="Cheng J.-F."/>
            <person name="Hugenholtz P."/>
            <person name="Woyke T."/>
            <person name="Wu D."/>
            <person name="Tindall B."/>
            <person name="Pomrenke H.G."/>
            <person name="Brambilla E."/>
            <person name="Klenk H.-P."/>
            <person name="Eisen J.A."/>
        </authorList>
    </citation>
    <scope>NUCLEOTIDE SEQUENCE [LARGE SCALE GENOMIC DNA]</scope>
    <source>
        <strain evidence="3">DSM 16823 / RW262 / RW262</strain>
    </source>
</reference>
<protein>
    <submittedName>
        <fullName evidence="2">Uncharacterized protein</fullName>
    </submittedName>
</protein>
<evidence type="ECO:0000256" key="1">
    <source>
        <dbReference type="SAM" id="Phobius"/>
    </source>
</evidence>
<dbReference type="EMBL" id="CP002542">
    <property type="protein sequence ID" value="AEA45200.1"/>
    <property type="molecule type" value="Genomic_DNA"/>
</dbReference>
<gene>
    <name evidence="2" type="ordered locus">Fluta_3227</name>
</gene>
<keyword evidence="1" id="KW-0812">Transmembrane</keyword>
<keyword evidence="3" id="KW-1185">Reference proteome</keyword>
<evidence type="ECO:0000313" key="2">
    <source>
        <dbReference type="EMBL" id="AEA45200.1"/>
    </source>
</evidence>
<name>F2IA23_FLUTR</name>
<evidence type="ECO:0000313" key="3">
    <source>
        <dbReference type="Proteomes" id="UP000007463"/>
    </source>
</evidence>
<accession>F2IA23</accession>
<dbReference type="KEGG" id="fte:Fluta_3227"/>
<reference evidence="2 3" key="1">
    <citation type="journal article" date="2011" name="Stand. Genomic Sci.">
        <title>Complete genome sequence of the gliding freshwater bacterium Fluviicola taffensis type strain (RW262).</title>
        <authorList>
            <person name="Woyke T."/>
            <person name="Chertkov O."/>
            <person name="Lapidus A."/>
            <person name="Nolan M."/>
            <person name="Lucas S."/>
            <person name="Del Rio T.G."/>
            <person name="Tice H."/>
            <person name="Cheng J.F."/>
            <person name="Tapia R."/>
            <person name="Han C."/>
            <person name="Goodwin L."/>
            <person name="Pitluck S."/>
            <person name="Liolios K."/>
            <person name="Pagani I."/>
            <person name="Ivanova N."/>
            <person name="Huntemann M."/>
            <person name="Mavromatis K."/>
            <person name="Mikhailova N."/>
            <person name="Pati A."/>
            <person name="Chen A."/>
            <person name="Palaniappan K."/>
            <person name="Land M."/>
            <person name="Hauser L."/>
            <person name="Brambilla E.M."/>
            <person name="Rohde M."/>
            <person name="Mwirichia R."/>
            <person name="Sikorski J."/>
            <person name="Tindall B.J."/>
            <person name="Goker M."/>
            <person name="Bristow J."/>
            <person name="Eisen J.A."/>
            <person name="Markowitz V."/>
            <person name="Hugenholtz P."/>
            <person name="Klenk H.P."/>
            <person name="Kyrpides N.C."/>
        </authorList>
    </citation>
    <scope>NUCLEOTIDE SEQUENCE [LARGE SCALE GENOMIC DNA]</scope>
    <source>
        <strain evidence="3">DSM 16823 / RW262 / RW262</strain>
    </source>
</reference>
<feature type="transmembrane region" description="Helical" evidence="1">
    <location>
        <begin position="9"/>
        <end position="30"/>
    </location>
</feature>
<dbReference type="HOGENOM" id="CLU_1388444_0_0_10"/>
<organism evidence="2 3">
    <name type="scientific">Fluviicola taffensis (strain DSM 16823 / NCIMB 13979 / RW262)</name>
    <dbReference type="NCBI Taxonomy" id="755732"/>
    <lineage>
        <taxon>Bacteria</taxon>
        <taxon>Pseudomonadati</taxon>
        <taxon>Bacteroidota</taxon>
        <taxon>Flavobacteriia</taxon>
        <taxon>Flavobacteriales</taxon>
        <taxon>Crocinitomicaceae</taxon>
        <taxon>Fluviicola</taxon>
    </lineage>
</organism>
<feature type="transmembrane region" description="Helical" evidence="1">
    <location>
        <begin position="42"/>
        <end position="63"/>
    </location>
</feature>
<keyword evidence="1" id="KW-1133">Transmembrane helix</keyword>
<dbReference type="AlphaFoldDB" id="F2IA23"/>
<sequence length="196" mass="22776" precursor="true">MNKQLIRNIFWIALVAVWSFLAGAYFHLGWVRGRSMSYQEGFVIGGIGVWIVFVGMGILIYRFAKNNGSADPAKLSLGVVSFFTVCFLLIAWVKYDDVKKDKFIEEIEHDFVLHYQEKALEKQLNIKDLYWELDGMYSSIHYDLRRHPQLEKLMQLKTEDAFFEQNTVIAKLCVDFLKTSKRLGYPPASGLEELFE</sequence>